<dbReference type="EnsemblPlants" id="OGLUM02G07220.1">
    <property type="protein sequence ID" value="OGLUM02G07220.1"/>
    <property type="gene ID" value="OGLUM02G07220"/>
</dbReference>
<dbReference type="HOGENOM" id="CLU_1878654_0_0_1"/>
<reference evidence="2" key="1">
    <citation type="submission" date="2015-04" db="UniProtKB">
        <authorList>
            <consortium name="EnsemblPlants"/>
        </authorList>
    </citation>
    <scope>IDENTIFICATION</scope>
</reference>
<feature type="region of interest" description="Disordered" evidence="1">
    <location>
        <begin position="48"/>
        <end position="67"/>
    </location>
</feature>
<reference evidence="2" key="2">
    <citation type="submission" date="2018-05" db="EMBL/GenBank/DDBJ databases">
        <title>OgluRS3 (Oryza glumaepatula Reference Sequence Version 3).</title>
        <authorList>
            <person name="Zhang J."/>
            <person name="Kudrna D."/>
            <person name="Lee S."/>
            <person name="Talag J."/>
            <person name="Welchert J."/>
            <person name="Wing R.A."/>
        </authorList>
    </citation>
    <scope>NUCLEOTIDE SEQUENCE [LARGE SCALE GENOMIC DNA]</scope>
</reference>
<dbReference type="AlphaFoldDB" id="A0A0D9YNP1"/>
<dbReference type="Gramene" id="OGLUM02G07220.1">
    <property type="protein sequence ID" value="OGLUM02G07220.1"/>
    <property type="gene ID" value="OGLUM02G07220"/>
</dbReference>
<evidence type="ECO:0000313" key="2">
    <source>
        <dbReference type="EnsemblPlants" id="OGLUM02G07220.1"/>
    </source>
</evidence>
<name>A0A0D9YNP1_9ORYZ</name>
<evidence type="ECO:0000313" key="3">
    <source>
        <dbReference type="Proteomes" id="UP000026961"/>
    </source>
</evidence>
<accession>A0A0D9YNP1</accession>
<evidence type="ECO:0000256" key="1">
    <source>
        <dbReference type="SAM" id="MobiDB-lite"/>
    </source>
</evidence>
<proteinExistence type="predicted"/>
<protein>
    <submittedName>
        <fullName evidence="2">Uncharacterized protein</fullName>
    </submittedName>
</protein>
<organism evidence="2">
    <name type="scientific">Oryza glumipatula</name>
    <dbReference type="NCBI Taxonomy" id="40148"/>
    <lineage>
        <taxon>Eukaryota</taxon>
        <taxon>Viridiplantae</taxon>
        <taxon>Streptophyta</taxon>
        <taxon>Embryophyta</taxon>
        <taxon>Tracheophyta</taxon>
        <taxon>Spermatophyta</taxon>
        <taxon>Magnoliopsida</taxon>
        <taxon>Liliopsida</taxon>
        <taxon>Poales</taxon>
        <taxon>Poaceae</taxon>
        <taxon>BOP clade</taxon>
        <taxon>Oryzoideae</taxon>
        <taxon>Oryzeae</taxon>
        <taxon>Oryzinae</taxon>
        <taxon>Oryza</taxon>
    </lineage>
</organism>
<dbReference type="Proteomes" id="UP000026961">
    <property type="component" value="Chromosome 2"/>
</dbReference>
<sequence length="136" mass="14702">MVLEVKGGKRRGHAVLANSVGGVGDGGEGSHCNIPAITYATSASSTACKATEHKRKKKKEANENPKESRFIVDLKSESIYGHINNSTIVTSRKCKEANTYGSMTVQHLRLTDRSVDYRNQAACEIAVANNLVRGHC</sequence>
<keyword evidence="3" id="KW-1185">Reference proteome</keyword>